<feature type="compositionally biased region" description="Low complexity" evidence="1">
    <location>
        <begin position="84"/>
        <end position="98"/>
    </location>
</feature>
<feature type="non-terminal residue" evidence="2">
    <location>
        <position position="208"/>
    </location>
</feature>
<name>A0A6J4N9M8_9ACTN</name>
<reference evidence="2" key="1">
    <citation type="submission" date="2020-02" db="EMBL/GenBank/DDBJ databases">
        <authorList>
            <person name="Meier V. D."/>
        </authorList>
    </citation>
    <scope>NUCLEOTIDE SEQUENCE</scope>
    <source>
        <strain evidence="2">AVDCRST_MAG47</strain>
    </source>
</reference>
<feature type="compositionally biased region" description="Basic and acidic residues" evidence="1">
    <location>
        <begin position="72"/>
        <end position="81"/>
    </location>
</feature>
<evidence type="ECO:0000313" key="2">
    <source>
        <dbReference type="EMBL" id="CAA9376812.1"/>
    </source>
</evidence>
<dbReference type="AlphaFoldDB" id="A0A6J4N9M8"/>
<organism evidence="2">
    <name type="scientific">uncultured Nocardioidaceae bacterium</name>
    <dbReference type="NCBI Taxonomy" id="253824"/>
    <lineage>
        <taxon>Bacteria</taxon>
        <taxon>Bacillati</taxon>
        <taxon>Actinomycetota</taxon>
        <taxon>Actinomycetes</taxon>
        <taxon>Propionibacteriales</taxon>
        <taxon>Nocardioidaceae</taxon>
        <taxon>environmental samples</taxon>
    </lineage>
</organism>
<feature type="non-terminal residue" evidence="2">
    <location>
        <position position="1"/>
    </location>
</feature>
<sequence>EHRADATAWWQAAPQGATCPAARLGPRGLRRPGLPRGGDGRHRRACRCLQAGAVPALPRQDGPLPRAARAVLRPDHRRDPSRSGLDAGQQAAGAGDHAGVLRLRGERAGRVPARLRVRPHQRAAGPGAGRPGHRGLLRGDREGHPAGHRPPRRSLEVARRLTGGNGSGQRPVLVGGRRRDRPVRSRLARRVPRLAGDQPLPALRRAGL</sequence>
<feature type="compositionally biased region" description="Low complexity" evidence="1">
    <location>
        <begin position="23"/>
        <end position="34"/>
    </location>
</feature>
<gene>
    <name evidence="2" type="ORF">AVDCRST_MAG47-1812</name>
</gene>
<feature type="compositionally biased region" description="Basic residues" evidence="1">
    <location>
        <begin position="176"/>
        <end position="192"/>
    </location>
</feature>
<protein>
    <submittedName>
        <fullName evidence="2">Transcriptional regulator, AcrR family</fullName>
    </submittedName>
</protein>
<accession>A0A6J4N9M8</accession>
<dbReference type="EMBL" id="CADCUK010000122">
    <property type="protein sequence ID" value="CAA9376812.1"/>
    <property type="molecule type" value="Genomic_DNA"/>
</dbReference>
<evidence type="ECO:0000256" key="1">
    <source>
        <dbReference type="SAM" id="MobiDB-lite"/>
    </source>
</evidence>
<feature type="region of interest" description="Disordered" evidence="1">
    <location>
        <begin position="71"/>
        <end position="208"/>
    </location>
</feature>
<proteinExistence type="predicted"/>
<feature type="region of interest" description="Disordered" evidence="1">
    <location>
        <begin position="18"/>
        <end position="42"/>
    </location>
</feature>